<reference evidence="1" key="1">
    <citation type="submission" date="2020-04" db="EMBL/GenBank/DDBJ databases">
        <authorList>
            <person name="Broberg M."/>
        </authorList>
    </citation>
    <scope>NUCLEOTIDE SEQUENCE</scope>
</reference>
<gene>
    <name evidence="1" type="ORF">CRV2_00017455</name>
</gene>
<evidence type="ECO:0000313" key="1">
    <source>
        <dbReference type="EMBL" id="CAG9953253.1"/>
    </source>
</evidence>
<comment type="caution">
    <text evidence="1">The sequence shown here is derived from an EMBL/GenBank/DDBJ whole genome shotgun (WGS) entry which is preliminary data.</text>
</comment>
<dbReference type="EMBL" id="CADEHS020000521">
    <property type="protein sequence ID" value="CAG9953253.1"/>
    <property type="molecule type" value="Genomic_DNA"/>
</dbReference>
<proteinExistence type="predicted"/>
<evidence type="ECO:0000313" key="2">
    <source>
        <dbReference type="Proteomes" id="UP000836387"/>
    </source>
</evidence>
<name>A0ACA9ULJ2_BIOOC</name>
<keyword evidence="2" id="KW-1185">Reference proteome</keyword>
<accession>A0ACA9ULJ2</accession>
<sequence length="613" mass="65780">MAELKNQEHVDATTQDYKHESQAVEDFEKHSGPPENNLVYDNADEEPVVHLRTWIALASMFLMNFVQTLALQGPPSVLSIIGTSLNNTQAQTWVPGALTLMQAVISPLVSSISDTFQARKLLLVGASVVSFVGAAIAPGSTNIYRLIGATILIGVGFSTVGLAFAVPSEILPRKWRPMSQAVMNIAACLGAVVGPLVIGAFAKADVKDGWKNFYVRLPKFLKSLLKSNKLKVQQWVQMALWGMTAIGIFFGYRPPKRHTQLDHLSLWQKLGHLDLPGFGLLTAGITLLLVALNLGGGLFPWTNARVLSLLVIGLVTLVGFGVYEWKGTKTGILHHELFRGGKAGGRTFAICIVLMMIEGIMLFSYVIFYPVMTAILFEQDPFLLTVRGLPFWVVSGLSTVGWGYWSMRFRTIRSPLFAGFLIFTAGLVGFATVRPGDDLNCLIFAGLAGLGFGAPLVLVVTGVQLSTPHHLIATATAVTTSARAVGATVFTSVFSAAYSSELQVKLYAKIAEAATKVGLATDHVPAFVSAFTAQDTGALSAIPGVNSTVVEAAASAMSQAYAESLHVVYYIAISFGAAACLACFFLGDLRNTMNYVVDAPVESLTAKRHATEE</sequence>
<reference evidence="1" key="2">
    <citation type="submission" date="2021-10" db="EMBL/GenBank/DDBJ databases">
        <authorList>
            <person name="Piombo E."/>
        </authorList>
    </citation>
    <scope>NUCLEOTIDE SEQUENCE</scope>
</reference>
<protein>
    <submittedName>
        <fullName evidence="1">Uncharacterized protein</fullName>
    </submittedName>
</protein>
<dbReference type="Proteomes" id="UP000836387">
    <property type="component" value="Unassembled WGS sequence"/>
</dbReference>
<organism evidence="1 2">
    <name type="scientific">Clonostachys rosea f. rosea IK726</name>
    <dbReference type="NCBI Taxonomy" id="1349383"/>
    <lineage>
        <taxon>Eukaryota</taxon>
        <taxon>Fungi</taxon>
        <taxon>Dikarya</taxon>
        <taxon>Ascomycota</taxon>
        <taxon>Pezizomycotina</taxon>
        <taxon>Sordariomycetes</taxon>
        <taxon>Hypocreomycetidae</taxon>
        <taxon>Hypocreales</taxon>
        <taxon>Bionectriaceae</taxon>
        <taxon>Clonostachys</taxon>
    </lineage>
</organism>